<feature type="binding site" evidence="10">
    <location>
        <begin position="196"/>
        <end position="197"/>
    </location>
    <ligand>
        <name>D-glyceraldehyde 3-phosphate</name>
        <dbReference type="ChEBI" id="CHEBI:59776"/>
    </ligand>
</feature>
<dbReference type="UniPathway" id="UPA00109">
    <property type="reaction ID" value="UER00184"/>
</dbReference>
<comment type="pathway">
    <text evidence="1 10 12">Carbohydrate degradation; glycolysis; pyruvate from D-glyceraldehyde 3-phosphate: step 1/5.</text>
</comment>
<evidence type="ECO:0000256" key="11">
    <source>
        <dbReference type="PIRSR" id="PIRSR000149-1"/>
    </source>
</evidence>
<evidence type="ECO:0000256" key="9">
    <source>
        <dbReference type="ARBA" id="ARBA00048853"/>
    </source>
</evidence>
<evidence type="ECO:0000256" key="10">
    <source>
        <dbReference type="HAMAP-Rule" id="MF_00559"/>
    </source>
</evidence>
<dbReference type="InterPro" id="IPR020828">
    <property type="entry name" value="GlycerAld_3-P_DH_NAD(P)-bd"/>
</dbReference>
<proteinExistence type="inferred from homology"/>
<reference evidence="15" key="1">
    <citation type="journal article" date="2015" name="MBio">
        <title>Genome-resolved metagenomic analysis reveals roles for candidate phyla and other microbial community members in biogeochemical transformations in oil reservoirs.</title>
        <authorList>
            <person name="Hu P."/>
            <person name="Tom L."/>
            <person name="Singh A."/>
            <person name="Thomas B.C."/>
            <person name="Baker B.J."/>
            <person name="Piceno Y.M."/>
            <person name="Andersen G.L."/>
            <person name="Banfield J.F."/>
        </authorList>
    </citation>
    <scope>NUCLEOTIDE SEQUENCE [LARGE SCALE GENOMIC DNA]</scope>
    <source>
        <strain evidence="15">49_2300</strain>
        <strain evidence="14">49_95</strain>
    </source>
</reference>
<dbReference type="PATRIC" id="fig|2234.6.peg.2085"/>
<dbReference type="SUPFAM" id="SSF51735">
    <property type="entry name" value="NAD(P)-binding Rossmann-fold domains"/>
    <property type="match status" value="1"/>
</dbReference>
<feature type="binding site" evidence="10">
    <location>
        <begin position="13"/>
        <end position="14"/>
    </location>
    <ligand>
        <name>NAD(+)</name>
        <dbReference type="ChEBI" id="CHEBI:57540"/>
    </ligand>
</feature>
<comment type="caution">
    <text evidence="15">The sequence shown here is derived from an EMBL/GenBank/DDBJ whole genome shotgun (WGS) entry which is preliminary data.</text>
</comment>
<sequence length="340" mass="37619">MMKVKVAINGYGTIGKRVADAVSLQDDMEVVGVTKTRPDFEAKLGAKRYPLYVAKPENVELFERAGIEIQGTIEDLLPKADIVVDCSPNKVGAENKAKYYEKAGIKAIFQGGEKKDVAEVSFNALANYDEAVGKSYVRVVSCNTTGLTRLIYMLKTNFSIGRIRATMLRRVVDPKEDKKGLVNGIMPDPVAIPSHHGPDVKTVLPDVDIVTTAFKLPTTLMHVHSLCVEMREAVKAEDVVSALSEEPRIMLISAEDGFTSTAKVIEFARELRLRYDLYENIVWRESIGVDGNDLFVTQAVHQEAIVVPENIDAIRAMFELAEKEESIRKTNESLGIGKVF</sequence>
<feature type="binding site" evidence="10">
    <location>
        <position position="302"/>
    </location>
    <ligand>
        <name>NAD(+)</name>
        <dbReference type="ChEBI" id="CHEBI:57540"/>
    </ligand>
</feature>
<evidence type="ECO:0000256" key="7">
    <source>
        <dbReference type="ARBA" id="ARBA00023152"/>
    </source>
</evidence>
<dbReference type="InterPro" id="IPR006436">
    <property type="entry name" value="Glyceraldehyde-3-P_DH_2_arc"/>
</dbReference>
<keyword evidence="10 12" id="KW-0963">Cytoplasm</keyword>
<dbReference type="AlphaFoldDB" id="A0A117KUA4"/>
<dbReference type="CDD" id="cd18127">
    <property type="entry name" value="GAPDH_II_C"/>
    <property type="match status" value="1"/>
</dbReference>
<feature type="binding site" evidence="10">
    <location>
        <begin position="141"/>
        <end position="143"/>
    </location>
    <ligand>
        <name>D-glyceraldehyde 3-phosphate</name>
        <dbReference type="ChEBI" id="CHEBI:59776"/>
    </ligand>
</feature>
<dbReference type="SMART" id="SM00846">
    <property type="entry name" value="Gp_dh_N"/>
    <property type="match status" value="1"/>
</dbReference>
<dbReference type="OMA" id="YIQAVHQ"/>
<dbReference type="GO" id="GO:0050661">
    <property type="term" value="F:NADP binding"/>
    <property type="evidence" value="ECO:0007669"/>
    <property type="project" value="UniProtKB-UniRule"/>
</dbReference>
<dbReference type="Gene3D" id="3.30.360.10">
    <property type="entry name" value="Dihydrodipicolinate Reductase, domain 2"/>
    <property type="match status" value="1"/>
</dbReference>
<dbReference type="GO" id="GO:0005737">
    <property type="term" value="C:cytoplasm"/>
    <property type="evidence" value="ECO:0007669"/>
    <property type="project" value="UniProtKB-SubCell"/>
</dbReference>
<keyword evidence="4 10" id="KW-0521">NADP</keyword>
<evidence type="ECO:0000259" key="13">
    <source>
        <dbReference type="SMART" id="SM00846"/>
    </source>
</evidence>
<dbReference type="HAMAP" id="MF_00559">
    <property type="entry name" value="G3P_dehdrog_arch"/>
    <property type="match status" value="1"/>
</dbReference>
<comment type="subunit">
    <text evidence="3 10 12">Homotetramer.</text>
</comment>
<protein>
    <recommendedName>
        <fullName evidence="10 12">Glyceraldehyde-3-phosphate dehydrogenase</fullName>
        <shortName evidence="10">GAPDH</shortName>
        <ecNumber evidence="10 12">1.2.1.59</ecNumber>
    </recommendedName>
    <alternativeName>
        <fullName evidence="10">NAD(P)-dependent glyceraldehyde-3-phosphate dehydrogenase</fullName>
    </alternativeName>
</protein>
<dbReference type="Proteomes" id="UP000054307">
    <property type="component" value="Unassembled WGS sequence"/>
</dbReference>
<evidence type="ECO:0000313" key="14">
    <source>
        <dbReference type="EMBL" id="KUJ93547.1"/>
    </source>
</evidence>
<dbReference type="CDD" id="cd02278">
    <property type="entry name" value="GAPDH_II_N"/>
    <property type="match status" value="1"/>
</dbReference>
<evidence type="ECO:0000256" key="4">
    <source>
        <dbReference type="ARBA" id="ARBA00022857"/>
    </source>
</evidence>
<keyword evidence="5 10" id="KW-0560">Oxidoreductase</keyword>
<dbReference type="NCBIfam" id="TIGR01546">
    <property type="entry name" value="GAPDH-II_archae"/>
    <property type="match status" value="1"/>
</dbReference>
<evidence type="ECO:0000256" key="2">
    <source>
        <dbReference type="ARBA" id="ARBA00007406"/>
    </source>
</evidence>
<dbReference type="GO" id="GO:0009089">
    <property type="term" value="P:lysine biosynthetic process via diaminopimelate"/>
    <property type="evidence" value="ECO:0007669"/>
    <property type="project" value="InterPro"/>
</dbReference>
<dbReference type="EMBL" id="LGEQ01000021">
    <property type="protein sequence ID" value="KUJ93547.1"/>
    <property type="molecule type" value="Genomic_DNA"/>
</dbReference>
<evidence type="ECO:0000313" key="17">
    <source>
        <dbReference type="Proteomes" id="UP000054307"/>
    </source>
</evidence>
<dbReference type="GO" id="GO:0008839">
    <property type="term" value="F:4-hydroxy-tetrahydrodipicolinate reductase"/>
    <property type="evidence" value="ECO:0007669"/>
    <property type="project" value="InterPro"/>
</dbReference>
<feature type="binding site" evidence="10">
    <location>
        <position position="170"/>
    </location>
    <ligand>
        <name>NAD(+)</name>
        <dbReference type="ChEBI" id="CHEBI:57540"/>
    </ligand>
</feature>
<feature type="domain" description="Glyceraldehyde 3-phosphate dehydrogenase NAD(P) binding" evidence="13">
    <location>
        <begin position="4"/>
        <end position="142"/>
    </location>
</feature>
<evidence type="ECO:0000313" key="16">
    <source>
        <dbReference type="Proteomes" id="UP000054015"/>
    </source>
</evidence>
<feature type="active site" description="Nucleophile" evidence="10 11">
    <location>
        <position position="142"/>
    </location>
</feature>
<dbReference type="SUPFAM" id="SSF55347">
    <property type="entry name" value="Glyceraldehyde-3-phosphate dehydrogenase-like, C-terminal domain"/>
    <property type="match status" value="1"/>
</dbReference>
<dbReference type="InterPro" id="IPR036291">
    <property type="entry name" value="NAD(P)-bd_dom_sf"/>
</dbReference>
<dbReference type="InterPro" id="IPR000846">
    <property type="entry name" value="DapB_N"/>
</dbReference>
<evidence type="ECO:0000256" key="5">
    <source>
        <dbReference type="ARBA" id="ARBA00023002"/>
    </source>
</evidence>
<dbReference type="GO" id="GO:0006096">
    <property type="term" value="P:glycolytic process"/>
    <property type="evidence" value="ECO:0007669"/>
    <property type="project" value="UniProtKB-UniRule"/>
</dbReference>
<gene>
    <name evidence="10" type="primary">gap</name>
    <name evidence="14" type="ORF">XD40_1254</name>
    <name evidence="15" type="ORF">XD48_1420</name>
</gene>
<dbReference type="PIRSF" id="PIRSF000149">
    <property type="entry name" value="GAP_DH"/>
    <property type="match status" value="1"/>
</dbReference>
<evidence type="ECO:0000256" key="12">
    <source>
        <dbReference type="RuleBase" id="RU003388"/>
    </source>
</evidence>
<name>A0A117KUA4_ARCFL</name>
<feature type="binding site" evidence="10">
    <location>
        <position position="112"/>
    </location>
    <ligand>
        <name>NAD(+)</name>
        <dbReference type="ChEBI" id="CHEBI:57540"/>
    </ligand>
</feature>
<keyword evidence="6 10" id="KW-0520">NAD</keyword>
<dbReference type="EC" id="1.2.1.59" evidence="10 12"/>
<comment type="catalytic activity">
    <reaction evidence="9 10 12">
        <text>D-glyceraldehyde 3-phosphate + phosphate + NAD(+) = (2R)-3-phospho-glyceroyl phosphate + NADH + H(+)</text>
        <dbReference type="Rhea" id="RHEA:10300"/>
        <dbReference type="ChEBI" id="CHEBI:15378"/>
        <dbReference type="ChEBI" id="CHEBI:43474"/>
        <dbReference type="ChEBI" id="CHEBI:57540"/>
        <dbReference type="ChEBI" id="CHEBI:57604"/>
        <dbReference type="ChEBI" id="CHEBI:57945"/>
        <dbReference type="ChEBI" id="CHEBI:59776"/>
        <dbReference type="EC" id="1.2.1.59"/>
    </reaction>
</comment>
<dbReference type="GO" id="GO:0051287">
    <property type="term" value="F:NAD binding"/>
    <property type="evidence" value="ECO:0007669"/>
    <property type="project" value="UniProtKB-UniRule"/>
</dbReference>
<evidence type="ECO:0000256" key="3">
    <source>
        <dbReference type="ARBA" id="ARBA00011881"/>
    </source>
</evidence>
<comment type="subcellular location">
    <subcellularLocation>
        <location evidence="10 12">Cytoplasm</location>
    </subcellularLocation>
</comment>
<organism evidence="15 16">
    <name type="scientific">Archaeoglobus fulgidus</name>
    <dbReference type="NCBI Taxonomy" id="2234"/>
    <lineage>
        <taxon>Archaea</taxon>
        <taxon>Methanobacteriati</taxon>
        <taxon>Methanobacteriota</taxon>
        <taxon>Archaeoglobi</taxon>
        <taxon>Archaeoglobales</taxon>
        <taxon>Archaeoglobaceae</taxon>
        <taxon>Archaeoglobus</taxon>
    </lineage>
</organism>
<evidence type="ECO:0000313" key="15">
    <source>
        <dbReference type="EMBL" id="KUK06356.1"/>
    </source>
</evidence>
<dbReference type="InterPro" id="IPR020830">
    <property type="entry name" value="GlycerAld_3-P_DH_AS"/>
</dbReference>
<evidence type="ECO:0000256" key="8">
    <source>
        <dbReference type="ARBA" id="ARBA00048067"/>
    </source>
</evidence>
<dbReference type="InterPro" id="IPR020831">
    <property type="entry name" value="GlycerAld/Erythrose_P_DH"/>
</dbReference>
<dbReference type="NCBIfam" id="NF003251">
    <property type="entry name" value="PRK04207.1"/>
    <property type="match status" value="1"/>
</dbReference>
<accession>A0A117KUA4</accession>
<dbReference type="Pfam" id="PF02800">
    <property type="entry name" value="Gp_dh_C"/>
    <property type="match status" value="1"/>
</dbReference>
<evidence type="ECO:0000256" key="1">
    <source>
        <dbReference type="ARBA" id="ARBA00004869"/>
    </source>
</evidence>
<reference evidence="16 17" key="2">
    <citation type="journal article" date="2015" name="MBio">
        <title>Genome-Resolved Metagenomic Analysis Reveals Roles for Candidate Phyla and Other Microbial Community Members in Biogeochemical Transformations in Oil Reservoirs.</title>
        <authorList>
            <person name="Hu P."/>
            <person name="Tom L."/>
            <person name="Singh A."/>
            <person name="Thomas B.C."/>
            <person name="Baker B.J."/>
            <person name="Piceno Y.M."/>
            <person name="Andersen G.L."/>
            <person name="Banfield J.F."/>
        </authorList>
    </citation>
    <scope>NUCLEOTIDE SEQUENCE [LARGE SCALE GENOMIC DNA]</scope>
</reference>
<dbReference type="PROSITE" id="PS00071">
    <property type="entry name" value="GAPDH"/>
    <property type="match status" value="1"/>
</dbReference>
<dbReference type="EMBL" id="LGEX01000039">
    <property type="protein sequence ID" value="KUK06356.1"/>
    <property type="molecule type" value="Genomic_DNA"/>
</dbReference>
<dbReference type="SMR" id="A0A117KUA4"/>
<dbReference type="Gene3D" id="3.40.50.720">
    <property type="entry name" value="NAD(P)-binding Rossmann-like Domain"/>
    <property type="match status" value="1"/>
</dbReference>
<evidence type="ECO:0000256" key="6">
    <source>
        <dbReference type="ARBA" id="ARBA00023027"/>
    </source>
</evidence>
<dbReference type="Proteomes" id="UP000054015">
    <property type="component" value="Unassembled WGS sequence"/>
</dbReference>
<dbReference type="Pfam" id="PF01113">
    <property type="entry name" value="DapB_N"/>
    <property type="match status" value="1"/>
</dbReference>
<comment type="catalytic activity">
    <reaction evidence="8 10 12">
        <text>D-glyceraldehyde 3-phosphate + phosphate + NADP(+) = (2R)-3-phospho-glyceroyl phosphate + NADPH + H(+)</text>
        <dbReference type="Rhea" id="RHEA:10296"/>
        <dbReference type="ChEBI" id="CHEBI:15378"/>
        <dbReference type="ChEBI" id="CHEBI:43474"/>
        <dbReference type="ChEBI" id="CHEBI:57604"/>
        <dbReference type="ChEBI" id="CHEBI:57783"/>
        <dbReference type="ChEBI" id="CHEBI:58349"/>
        <dbReference type="ChEBI" id="CHEBI:59776"/>
        <dbReference type="EC" id="1.2.1.59"/>
    </reaction>
</comment>
<keyword evidence="7 10" id="KW-0324">Glycolysis</keyword>
<comment type="similarity">
    <text evidence="2 10 12">Belongs to the glyceraldehyde-3-phosphate dehydrogenase family.</text>
</comment>
<dbReference type="GO" id="GO:0004365">
    <property type="term" value="F:glyceraldehyde-3-phosphate dehydrogenase (NAD+) (phosphorylating) activity"/>
    <property type="evidence" value="ECO:0007669"/>
    <property type="project" value="UniProtKB-UniRule"/>
</dbReference>
<dbReference type="InterPro" id="IPR020829">
    <property type="entry name" value="GlycerAld_3-P_DH_cat"/>
</dbReference>